<proteinExistence type="predicted"/>
<sequence>MTKKSIETQENANTQEHIQDLQQRAKELVGGELSFFESEEMPQKLREQFWERVVSYEEAEWTTPFDLLVRGGMELPDPEELDDTQLVPKLWEVIRGLAMLRMFLYSTNHLSDRELYEELWHEVLREEGPTMPIDEDSAWHIDLVGSGSEEDVELYLRYYADDQTRQDWAKDFPDDAMPGHETPPYDRDRHLPARDQAEWLHPRHAS</sequence>
<gene>
    <name evidence="2" type="ORF">DM484_27335</name>
</gene>
<dbReference type="AlphaFoldDB" id="A0A2W4SH52"/>
<evidence type="ECO:0000256" key="1">
    <source>
        <dbReference type="SAM" id="MobiDB-lite"/>
    </source>
</evidence>
<dbReference type="EMBL" id="QJPH01000538">
    <property type="protein sequence ID" value="PZN70997.1"/>
    <property type="molecule type" value="Genomic_DNA"/>
</dbReference>
<accession>A0A2W4SH52</accession>
<protein>
    <submittedName>
        <fullName evidence="2">Uncharacterized protein</fullName>
    </submittedName>
</protein>
<evidence type="ECO:0000313" key="3">
    <source>
        <dbReference type="Proteomes" id="UP000249396"/>
    </source>
</evidence>
<comment type="caution">
    <text evidence="2">The sequence shown here is derived from an EMBL/GenBank/DDBJ whole genome shotgun (WGS) entry which is preliminary data.</text>
</comment>
<dbReference type="Proteomes" id="UP000249396">
    <property type="component" value="Unassembled WGS sequence"/>
</dbReference>
<reference evidence="2 3" key="1">
    <citation type="journal article" date="2018" name="Aquat. Microb. Ecol.">
        <title>Gammaproteobacterial methanotrophs dominate.</title>
        <authorList>
            <person name="Rissanen A.J."/>
            <person name="Saarenheimo J."/>
            <person name="Tiirola M."/>
            <person name="Peura S."/>
            <person name="Aalto S.L."/>
            <person name="Karvinen A."/>
            <person name="Nykanen H."/>
        </authorList>
    </citation>
    <scope>NUCLEOTIDE SEQUENCE [LARGE SCALE GENOMIC DNA]</scope>
    <source>
        <strain evidence="2">AMbin10</strain>
    </source>
</reference>
<feature type="region of interest" description="Disordered" evidence="1">
    <location>
        <begin position="169"/>
        <end position="206"/>
    </location>
</feature>
<evidence type="ECO:0000313" key="2">
    <source>
        <dbReference type="EMBL" id="PZN70997.1"/>
    </source>
</evidence>
<name>A0A2W4SH52_9GAMM</name>
<organism evidence="2 3">
    <name type="scientific">Candidatus Methylumidiphilus alinenensis</name>
    <dbReference type="NCBI Taxonomy" id="2202197"/>
    <lineage>
        <taxon>Bacteria</taxon>
        <taxon>Pseudomonadati</taxon>
        <taxon>Pseudomonadota</taxon>
        <taxon>Gammaproteobacteria</taxon>
        <taxon>Methylococcales</taxon>
        <taxon>Candidatus Methylumidiphilus</taxon>
    </lineage>
</organism>
<feature type="compositionally biased region" description="Basic and acidic residues" evidence="1">
    <location>
        <begin position="183"/>
        <end position="206"/>
    </location>
</feature>